<comment type="catalytic activity">
    <reaction evidence="4">
        <text>uridine(38/39/40) in tRNA = pseudouridine(38/39/40) in tRNA</text>
        <dbReference type="Rhea" id="RHEA:22376"/>
        <dbReference type="Rhea" id="RHEA-COMP:10085"/>
        <dbReference type="Rhea" id="RHEA-COMP:10087"/>
        <dbReference type="ChEBI" id="CHEBI:65314"/>
        <dbReference type="ChEBI" id="CHEBI:65315"/>
        <dbReference type="EC" id="5.4.99.12"/>
    </reaction>
</comment>
<dbReference type="EMBL" id="CAUJNA010002435">
    <property type="protein sequence ID" value="CAJ1392882.1"/>
    <property type="molecule type" value="Genomic_DNA"/>
</dbReference>
<keyword evidence="3 4" id="KW-0413">Isomerase</keyword>
<dbReference type="GO" id="GO:0003723">
    <property type="term" value="F:RNA binding"/>
    <property type="evidence" value="ECO:0007669"/>
    <property type="project" value="InterPro"/>
</dbReference>
<protein>
    <recommendedName>
        <fullName evidence="4">tRNA pseudouridine synthase</fullName>
        <ecNumber evidence="4">5.4.99.12</ecNumber>
    </recommendedName>
</protein>
<organism evidence="6 7">
    <name type="scientific">Effrenium voratum</name>
    <dbReference type="NCBI Taxonomy" id="2562239"/>
    <lineage>
        <taxon>Eukaryota</taxon>
        <taxon>Sar</taxon>
        <taxon>Alveolata</taxon>
        <taxon>Dinophyceae</taxon>
        <taxon>Suessiales</taxon>
        <taxon>Symbiodiniaceae</taxon>
        <taxon>Effrenium</taxon>
    </lineage>
</organism>
<dbReference type="GO" id="GO:0031119">
    <property type="term" value="P:tRNA pseudouridine synthesis"/>
    <property type="evidence" value="ECO:0007669"/>
    <property type="project" value="TreeGrafter"/>
</dbReference>
<evidence type="ECO:0000313" key="6">
    <source>
        <dbReference type="EMBL" id="CAJ1392882.1"/>
    </source>
</evidence>
<dbReference type="InterPro" id="IPR001406">
    <property type="entry name" value="PsdUridine_synth_TruA"/>
</dbReference>
<sequence length="369" mass="41469">MPVCHFEAPIAWGDGHSAEHGALEPKVALRLTLPTSLFARQLGGVESGFHARLSAVRKRYVYRLSVTSDVLPFEARRSWLCGALDLTATREAVNALSGREMDYSAFTTGENEPEYHGSVVKTVDLEMRILPAQVFIEASCERFLYKMVRRIVGALVEVGKGRLKAESIASDGSALLVAPVARRDFSLGRKRLEIAVLDIFRRQKERDEERQALKSCRDILLGPRTPDQGTGETTRGARGVVGEGAKQRQFRLDTDEPGISETLSKLAREVREADQSASIRNMDFQSKCEAHDVEMKLLDRERLTMPLDITSLPLEELRSTQIRRWRLQGPKLQRHHLREIERCALASDQDLEVTLKKRSLAPLSRGTSR</sequence>
<dbReference type="InterPro" id="IPR020095">
    <property type="entry name" value="PsdUridine_synth_TruA_C"/>
</dbReference>
<evidence type="ECO:0000256" key="3">
    <source>
        <dbReference type="ARBA" id="ARBA00023235"/>
    </source>
</evidence>
<proteinExistence type="inferred from homology"/>
<name>A0AA36ISW5_9DINO</name>
<comment type="similarity">
    <text evidence="1 4">Belongs to the tRNA pseudouridine synthase TruA family.</text>
</comment>
<dbReference type="PANTHER" id="PTHR11142">
    <property type="entry name" value="PSEUDOURIDYLATE SYNTHASE"/>
    <property type="match status" value="1"/>
</dbReference>
<dbReference type="InterPro" id="IPR020097">
    <property type="entry name" value="PsdUridine_synth_TruA_a/b_dom"/>
</dbReference>
<keyword evidence="2 4" id="KW-0819">tRNA processing</keyword>
<accession>A0AA36ISW5</accession>
<evidence type="ECO:0000259" key="5">
    <source>
        <dbReference type="Pfam" id="PF01416"/>
    </source>
</evidence>
<dbReference type="InterPro" id="IPR020103">
    <property type="entry name" value="PsdUridine_synth_cat_dom_sf"/>
</dbReference>
<reference evidence="6" key="1">
    <citation type="submission" date="2023-08" db="EMBL/GenBank/DDBJ databases">
        <authorList>
            <person name="Chen Y."/>
            <person name="Shah S."/>
            <person name="Dougan E. K."/>
            <person name="Thang M."/>
            <person name="Chan C."/>
        </authorList>
    </citation>
    <scope>NUCLEOTIDE SEQUENCE</scope>
</reference>
<evidence type="ECO:0000313" key="7">
    <source>
        <dbReference type="Proteomes" id="UP001178507"/>
    </source>
</evidence>
<dbReference type="Proteomes" id="UP001178507">
    <property type="component" value="Unassembled WGS sequence"/>
</dbReference>
<gene>
    <name evidence="6" type="ORF">EVOR1521_LOCUS17871</name>
</gene>
<evidence type="ECO:0000256" key="2">
    <source>
        <dbReference type="ARBA" id="ARBA00022694"/>
    </source>
</evidence>
<comment type="caution">
    <text evidence="6">The sequence shown here is derived from an EMBL/GenBank/DDBJ whole genome shotgun (WGS) entry which is preliminary data.</text>
</comment>
<feature type="domain" description="Pseudouridine synthase I TruA alpha/beta" evidence="5">
    <location>
        <begin position="102"/>
        <end position="169"/>
    </location>
</feature>
<dbReference type="PANTHER" id="PTHR11142:SF0">
    <property type="entry name" value="TRNA PSEUDOURIDINE SYNTHASE-LIKE 1"/>
    <property type="match status" value="1"/>
</dbReference>
<keyword evidence="7" id="KW-1185">Reference proteome</keyword>
<evidence type="ECO:0000256" key="4">
    <source>
        <dbReference type="RuleBase" id="RU003792"/>
    </source>
</evidence>
<dbReference type="AlphaFoldDB" id="A0AA36ISW5"/>
<evidence type="ECO:0000256" key="1">
    <source>
        <dbReference type="ARBA" id="ARBA00009375"/>
    </source>
</evidence>
<dbReference type="Pfam" id="PF01416">
    <property type="entry name" value="PseudoU_synth_1"/>
    <property type="match status" value="1"/>
</dbReference>
<dbReference type="Gene3D" id="3.30.70.660">
    <property type="entry name" value="Pseudouridine synthase I, catalytic domain, C-terminal subdomain"/>
    <property type="match status" value="1"/>
</dbReference>
<dbReference type="GO" id="GO:0160147">
    <property type="term" value="F:tRNA pseudouridine(38-40) synthase activity"/>
    <property type="evidence" value="ECO:0007669"/>
    <property type="project" value="UniProtKB-EC"/>
</dbReference>
<dbReference type="SUPFAM" id="SSF55120">
    <property type="entry name" value="Pseudouridine synthase"/>
    <property type="match status" value="1"/>
</dbReference>
<dbReference type="EC" id="5.4.99.12" evidence="4"/>